<protein>
    <submittedName>
        <fullName evidence="1">Uncharacterized protein</fullName>
    </submittedName>
</protein>
<feature type="non-terminal residue" evidence="1">
    <location>
        <position position="22"/>
    </location>
</feature>
<dbReference type="EMBL" id="UINC01169183">
    <property type="protein sequence ID" value="SVD72589.1"/>
    <property type="molecule type" value="Genomic_DNA"/>
</dbReference>
<accession>A0A382XP18</accession>
<proteinExistence type="predicted"/>
<evidence type="ECO:0000313" key="1">
    <source>
        <dbReference type="EMBL" id="SVD72589.1"/>
    </source>
</evidence>
<dbReference type="AlphaFoldDB" id="A0A382XP18"/>
<sequence length="22" mass="2525">MELKKATVVEPVEIKGDKTYFV</sequence>
<gene>
    <name evidence="1" type="ORF">METZ01_LOCUS425443</name>
</gene>
<reference evidence="1" key="1">
    <citation type="submission" date="2018-05" db="EMBL/GenBank/DDBJ databases">
        <authorList>
            <person name="Lanie J.A."/>
            <person name="Ng W.-L."/>
            <person name="Kazmierczak K.M."/>
            <person name="Andrzejewski T.M."/>
            <person name="Davidsen T.M."/>
            <person name="Wayne K.J."/>
            <person name="Tettelin H."/>
            <person name="Glass J.I."/>
            <person name="Rusch D."/>
            <person name="Podicherti R."/>
            <person name="Tsui H.-C.T."/>
            <person name="Winkler M.E."/>
        </authorList>
    </citation>
    <scope>NUCLEOTIDE SEQUENCE</scope>
</reference>
<name>A0A382XP18_9ZZZZ</name>
<organism evidence="1">
    <name type="scientific">marine metagenome</name>
    <dbReference type="NCBI Taxonomy" id="408172"/>
    <lineage>
        <taxon>unclassified sequences</taxon>
        <taxon>metagenomes</taxon>
        <taxon>ecological metagenomes</taxon>
    </lineage>
</organism>